<dbReference type="AlphaFoldDB" id="A0A6A4XCH8"/>
<sequence length="84" mass="9259">MNAKLVLVVLAALVALATASGPYPRYGYRHYGYGHPGYGYPHARYGRSLRYHGYPGYHGYGYGYSSAHVHSYGPGYGYGYGYHG</sequence>
<keyword evidence="3" id="KW-1185">Reference proteome</keyword>
<feature type="chain" id="PRO_5025678189" evidence="1">
    <location>
        <begin position="20"/>
        <end position="84"/>
    </location>
</feature>
<evidence type="ECO:0000313" key="3">
    <source>
        <dbReference type="Proteomes" id="UP000440578"/>
    </source>
</evidence>
<reference evidence="2 3" key="1">
    <citation type="submission" date="2019-07" db="EMBL/GenBank/DDBJ databases">
        <title>Draft genome assembly of a fouling barnacle, Amphibalanus amphitrite (Darwin, 1854): The first reference genome for Thecostraca.</title>
        <authorList>
            <person name="Kim W."/>
        </authorList>
    </citation>
    <scope>NUCLEOTIDE SEQUENCE [LARGE SCALE GENOMIC DNA]</scope>
    <source>
        <strain evidence="2">SNU_AA5</strain>
        <tissue evidence="2">Soma without cirri and trophi</tissue>
    </source>
</reference>
<gene>
    <name evidence="2" type="ORF">FJT64_015469</name>
</gene>
<organism evidence="2 3">
    <name type="scientific">Amphibalanus amphitrite</name>
    <name type="common">Striped barnacle</name>
    <name type="synonym">Balanus amphitrite</name>
    <dbReference type="NCBI Taxonomy" id="1232801"/>
    <lineage>
        <taxon>Eukaryota</taxon>
        <taxon>Metazoa</taxon>
        <taxon>Ecdysozoa</taxon>
        <taxon>Arthropoda</taxon>
        <taxon>Crustacea</taxon>
        <taxon>Multicrustacea</taxon>
        <taxon>Cirripedia</taxon>
        <taxon>Thoracica</taxon>
        <taxon>Thoracicalcarea</taxon>
        <taxon>Balanomorpha</taxon>
        <taxon>Balanoidea</taxon>
        <taxon>Balanidae</taxon>
        <taxon>Amphibalaninae</taxon>
        <taxon>Amphibalanus</taxon>
    </lineage>
</organism>
<comment type="caution">
    <text evidence="2">The sequence shown here is derived from an EMBL/GenBank/DDBJ whole genome shotgun (WGS) entry which is preliminary data.</text>
</comment>
<protein>
    <submittedName>
        <fullName evidence="2">Uncharacterized protein</fullName>
    </submittedName>
</protein>
<dbReference type="EMBL" id="VIIS01000054">
    <property type="protein sequence ID" value="KAF0314040.1"/>
    <property type="molecule type" value="Genomic_DNA"/>
</dbReference>
<feature type="signal peptide" evidence="1">
    <location>
        <begin position="1"/>
        <end position="19"/>
    </location>
</feature>
<keyword evidence="1" id="KW-0732">Signal</keyword>
<evidence type="ECO:0000313" key="2">
    <source>
        <dbReference type="EMBL" id="KAF0314040.1"/>
    </source>
</evidence>
<accession>A0A6A4XCH8</accession>
<dbReference type="Proteomes" id="UP000440578">
    <property type="component" value="Unassembled WGS sequence"/>
</dbReference>
<name>A0A6A4XCH8_AMPAM</name>
<evidence type="ECO:0000256" key="1">
    <source>
        <dbReference type="SAM" id="SignalP"/>
    </source>
</evidence>
<proteinExistence type="predicted"/>